<keyword evidence="5 12" id="KW-1133">Transmembrane helix</keyword>
<evidence type="ECO:0000313" key="15">
    <source>
        <dbReference type="EMBL" id="KAK4307685.1"/>
    </source>
</evidence>
<feature type="compositionally biased region" description="Basic residues" evidence="11">
    <location>
        <begin position="550"/>
        <end position="559"/>
    </location>
</feature>
<accession>A0AAE1U678</accession>
<reference evidence="15" key="1">
    <citation type="submission" date="2023-11" db="EMBL/GenBank/DDBJ databases">
        <title>Genome assemblies of two species of porcelain crab, Petrolisthes cinctipes and Petrolisthes manimaculis (Anomura: Porcellanidae).</title>
        <authorList>
            <person name="Angst P."/>
        </authorList>
    </citation>
    <scope>NUCLEOTIDE SEQUENCE</scope>
    <source>
        <strain evidence="15">PB745_02</strain>
        <tissue evidence="15">Gill</tissue>
    </source>
</reference>
<feature type="compositionally biased region" description="Pro residues" evidence="11">
    <location>
        <begin position="1"/>
        <end position="27"/>
    </location>
</feature>
<keyword evidence="3" id="KW-1003">Cell membrane</keyword>
<comment type="similarity">
    <text evidence="2 10">Belongs to the G-protein coupled receptor 1 family.</text>
</comment>
<evidence type="ECO:0000256" key="2">
    <source>
        <dbReference type="ARBA" id="ARBA00010663"/>
    </source>
</evidence>
<evidence type="ECO:0000256" key="1">
    <source>
        <dbReference type="ARBA" id="ARBA00004651"/>
    </source>
</evidence>
<dbReference type="GO" id="GO:0071880">
    <property type="term" value="P:adenylate cyclase-activating adrenergic receptor signaling pathway"/>
    <property type="evidence" value="ECO:0007669"/>
    <property type="project" value="TreeGrafter"/>
</dbReference>
<dbReference type="PANTHER" id="PTHR24248:SF66">
    <property type="entry name" value="OCTOPAMINE RECEPTOR BETA-3R"/>
    <property type="match status" value="1"/>
</dbReference>
<keyword evidence="7 12" id="KW-0472">Membrane</keyword>
<dbReference type="InterPro" id="IPR000276">
    <property type="entry name" value="GPCR_Rhodpsn"/>
</dbReference>
<name>A0AAE1U678_9EUCA</name>
<feature type="transmembrane region" description="Helical" evidence="12">
    <location>
        <begin position="588"/>
        <end position="609"/>
    </location>
</feature>
<evidence type="ECO:0000256" key="8">
    <source>
        <dbReference type="ARBA" id="ARBA00023170"/>
    </source>
</evidence>
<dbReference type="SUPFAM" id="SSF81321">
    <property type="entry name" value="Family A G protein-coupled receptor-like"/>
    <property type="match status" value="1"/>
</dbReference>
<evidence type="ECO:0000259" key="14">
    <source>
        <dbReference type="PROSITE" id="PS50262"/>
    </source>
</evidence>
<organism evidence="15 16">
    <name type="scientific">Petrolisthes manimaculis</name>
    <dbReference type="NCBI Taxonomy" id="1843537"/>
    <lineage>
        <taxon>Eukaryota</taxon>
        <taxon>Metazoa</taxon>
        <taxon>Ecdysozoa</taxon>
        <taxon>Arthropoda</taxon>
        <taxon>Crustacea</taxon>
        <taxon>Multicrustacea</taxon>
        <taxon>Malacostraca</taxon>
        <taxon>Eumalacostraca</taxon>
        <taxon>Eucarida</taxon>
        <taxon>Decapoda</taxon>
        <taxon>Pleocyemata</taxon>
        <taxon>Anomura</taxon>
        <taxon>Galatheoidea</taxon>
        <taxon>Porcellanidae</taxon>
        <taxon>Petrolisthes</taxon>
    </lineage>
</organism>
<evidence type="ECO:0000256" key="10">
    <source>
        <dbReference type="RuleBase" id="RU000688"/>
    </source>
</evidence>
<dbReference type="PRINTS" id="PR00237">
    <property type="entry name" value="GPCRRHODOPSN"/>
</dbReference>
<gene>
    <name evidence="15" type="ORF">Pmani_020568</name>
</gene>
<keyword evidence="9 10" id="KW-0807">Transducer</keyword>
<evidence type="ECO:0000256" key="12">
    <source>
        <dbReference type="SAM" id="Phobius"/>
    </source>
</evidence>
<keyword evidence="4 10" id="KW-0812">Transmembrane</keyword>
<feature type="compositionally biased region" description="Low complexity" evidence="11">
    <location>
        <begin position="564"/>
        <end position="574"/>
    </location>
</feature>
<dbReference type="PROSITE" id="PS50262">
    <property type="entry name" value="G_PROTEIN_RECEP_F1_2"/>
    <property type="match status" value="1"/>
</dbReference>
<keyword evidence="16" id="KW-1185">Reference proteome</keyword>
<keyword evidence="6 10" id="KW-0297">G-protein coupled receptor</keyword>
<dbReference type="GO" id="GO:0043410">
    <property type="term" value="P:positive regulation of MAPK cascade"/>
    <property type="evidence" value="ECO:0007669"/>
    <property type="project" value="TreeGrafter"/>
</dbReference>
<dbReference type="PROSITE" id="PS00237">
    <property type="entry name" value="G_PROTEIN_RECEP_F1_1"/>
    <property type="match status" value="1"/>
</dbReference>
<feature type="transmembrane region" description="Helical" evidence="12">
    <location>
        <begin position="198"/>
        <end position="224"/>
    </location>
</feature>
<evidence type="ECO:0000256" key="9">
    <source>
        <dbReference type="ARBA" id="ARBA00023224"/>
    </source>
</evidence>
<feature type="region of interest" description="Disordered" evidence="11">
    <location>
        <begin position="1"/>
        <end position="28"/>
    </location>
</feature>
<dbReference type="Pfam" id="PF00001">
    <property type="entry name" value="7tm_1"/>
    <property type="match status" value="1"/>
</dbReference>
<feature type="region of interest" description="Disordered" evidence="11">
    <location>
        <begin position="521"/>
        <end position="574"/>
    </location>
</feature>
<feature type="transmembrane region" description="Helical" evidence="12">
    <location>
        <begin position="363"/>
        <end position="387"/>
    </location>
</feature>
<evidence type="ECO:0000256" key="5">
    <source>
        <dbReference type="ARBA" id="ARBA00022989"/>
    </source>
</evidence>
<evidence type="ECO:0000256" key="6">
    <source>
        <dbReference type="ARBA" id="ARBA00023040"/>
    </source>
</evidence>
<feature type="transmembrane region" description="Helical" evidence="12">
    <location>
        <begin position="277"/>
        <end position="298"/>
    </location>
</feature>
<feature type="transmembrane region" description="Helical" evidence="12">
    <location>
        <begin position="621"/>
        <end position="644"/>
    </location>
</feature>
<feature type="signal peptide" evidence="13">
    <location>
        <begin position="1"/>
        <end position="50"/>
    </location>
</feature>
<dbReference type="EMBL" id="JAWZYT010001978">
    <property type="protein sequence ID" value="KAK4307685.1"/>
    <property type="molecule type" value="Genomic_DNA"/>
</dbReference>
<dbReference type="Gene3D" id="1.20.1070.10">
    <property type="entry name" value="Rhodopsin 7-helix transmembrane proteins"/>
    <property type="match status" value="2"/>
</dbReference>
<comment type="subcellular location">
    <subcellularLocation>
        <location evidence="1">Cell membrane</location>
        <topology evidence="1">Multi-pass membrane protein</topology>
    </subcellularLocation>
</comment>
<sequence length="672" mass="73516">MVTPLVPPSPSHPPPPSPPPPPPPPAVVPRAARLLLRLLLLHLALHPAQARSLPLSPPHPAPYLHFHHLQSPRPPHTSLTDGGEGEGGEGDYHHPPHAPPNHREEGEEGIHSPPHTPLTYEGEGGDELEEKEKEEGDVHHNTQQQQQQQQHNSHNESLEDVPWDDDPLEITEDMEVWSGNVSARGGVEGEEWGKNTELWVLMVKGFVMGTIILVAVLGNILVIVSVSLHRRLHSPANYLLVSLATADMLVALCAMTFNASVELTGGRWLFGRLMCDLWNSFDVYFSTVSILHLCCISVDRYYAIVRPLEYPLTITRRILTVMLGHCWLAPTLISFLPILLGWYTTAEHISSREAHPYTCSFVVNSVFALVSSAVSFWVPCTVMVVMYTRIFQEARKQERALLSRASSANSAAYNASRRAAAQQQHQQYLLQQEQLQSQQVAGPVSSTRQQLVVALQTGPATSASRQQEFLMKTFSDTSSVTSLATTSSGRPSMGASCCSSSRSSSGGAVVAGVAAGNGAGASSAGKLGPNGTSGGQGWRHGRLGNSWHGPTRHSNHPCGRRLNSTPLSTTKTSPLAVGRREHKAARTLGLIMGAFVVCWLPFFVWYVSITVCGPSCSCPHAVVTALFWIGYFNSTLNPFIYAYFRSDFREAFHRTLKRLRCCHPRQPAGVFV</sequence>
<comment type="caution">
    <text evidence="15">The sequence shown here is derived from an EMBL/GenBank/DDBJ whole genome shotgun (WGS) entry which is preliminary data.</text>
</comment>
<feature type="chain" id="PRO_5042100829" description="G-protein coupled receptors family 1 profile domain-containing protein" evidence="13">
    <location>
        <begin position="51"/>
        <end position="672"/>
    </location>
</feature>
<proteinExistence type="inferred from homology"/>
<feature type="transmembrane region" description="Helical" evidence="12">
    <location>
        <begin position="318"/>
        <end position="343"/>
    </location>
</feature>
<keyword evidence="8 10" id="KW-0675">Receptor</keyword>
<dbReference type="GO" id="GO:0005886">
    <property type="term" value="C:plasma membrane"/>
    <property type="evidence" value="ECO:0007669"/>
    <property type="project" value="UniProtKB-SubCell"/>
</dbReference>
<dbReference type="AlphaFoldDB" id="A0AAE1U678"/>
<dbReference type="PANTHER" id="PTHR24248">
    <property type="entry name" value="ADRENERGIC RECEPTOR-RELATED G-PROTEIN COUPLED RECEPTOR"/>
    <property type="match status" value="1"/>
</dbReference>
<evidence type="ECO:0000256" key="11">
    <source>
        <dbReference type="SAM" id="MobiDB-lite"/>
    </source>
</evidence>
<dbReference type="GO" id="GO:0004989">
    <property type="term" value="F:octopamine receptor activity"/>
    <property type="evidence" value="ECO:0007669"/>
    <property type="project" value="TreeGrafter"/>
</dbReference>
<evidence type="ECO:0000256" key="4">
    <source>
        <dbReference type="ARBA" id="ARBA00022692"/>
    </source>
</evidence>
<feature type="compositionally biased region" description="Basic and acidic residues" evidence="11">
    <location>
        <begin position="101"/>
        <end position="110"/>
    </location>
</feature>
<evidence type="ECO:0000256" key="7">
    <source>
        <dbReference type="ARBA" id="ARBA00023136"/>
    </source>
</evidence>
<dbReference type="SMART" id="SM01381">
    <property type="entry name" value="7TM_GPCR_Srsx"/>
    <property type="match status" value="1"/>
</dbReference>
<evidence type="ECO:0000256" key="3">
    <source>
        <dbReference type="ARBA" id="ARBA00022475"/>
    </source>
</evidence>
<keyword evidence="13" id="KW-0732">Signal</keyword>
<feature type="domain" description="G-protein coupled receptors family 1 profile" evidence="14">
    <location>
        <begin position="218"/>
        <end position="641"/>
    </location>
</feature>
<protein>
    <recommendedName>
        <fullName evidence="14">G-protein coupled receptors family 1 profile domain-containing protein</fullName>
    </recommendedName>
</protein>
<evidence type="ECO:0000313" key="16">
    <source>
        <dbReference type="Proteomes" id="UP001292094"/>
    </source>
</evidence>
<dbReference type="Proteomes" id="UP001292094">
    <property type="component" value="Unassembled WGS sequence"/>
</dbReference>
<feature type="transmembrane region" description="Helical" evidence="12">
    <location>
        <begin position="236"/>
        <end position="257"/>
    </location>
</feature>
<evidence type="ECO:0000256" key="13">
    <source>
        <dbReference type="SAM" id="SignalP"/>
    </source>
</evidence>
<dbReference type="InterPro" id="IPR017452">
    <property type="entry name" value="GPCR_Rhodpsn_7TM"/>
</dbReference>
<feature type="compositionally biased region" description="Basic and acidic residues" evidence="11">
    <location>
        <begin position="130"/>
        <end position="140"/>
    </location>
</feature>
<feature type="region of interest" description="Disordered" evidence="11">
    <location>
        <begin position="63"/>
        <end position="165"/>
    </location>
</feature>